<keyword evidence="1" id="KW-1133">Transmembrane helix</keyword>
<dbReference type="Pfam" id="PF12892">
    <property type="entry name" value="FctA"/>
    <property type="match status" value="1"/>
</dbReference>
<feature type="transmembrane region" description="Helical" evidence="1">
    <location>
        <begin position="1327"/>
        <end position="1345"/>
    </location>
</feature>
<keyword evidence="1" id="KW-0812">Transmembrane</keyword>
<organism evidence="4 5">
    <name type="scientific">Floccifex porci</name>
    <dbReference type="NCBI Taxonomy" id="2606629"/>
    <lineage>
        <taxon>Bacteria</taxon>
        <taxon>Bacillati</taxon>
        <taxon>Bacillota</taxon>
        <taxon>Erysipelotrichia</taxon>
        <taxon>Erysipelotrichales</taxon>
        <taxon>Erysipelotrichaceae</taxon>
        <taxon>Floccifex</taxon>
    </lineage>
</organism>
<dbReference type="Gene3D" id="2.60.40.3050">
    <property type="match status" value="1"/>
</dbReference>
<dbReference type="EMBL" id="VUMM01000002">
    <property type="protein sequence ID" value="MSS00935.1"/>
    <property type="molecule type" value="Genomic_DNA"/>
</dbReference>
<reference evidence="4 5" key="1">
    <citation type="submission" date="2019-08" db="EMBL/GenBank/DDBJ databases">
        <title>In-depth cultivation of the pig gut microbiome towards novel bacterial diversity and tailored functional studies.</title>
        <authorList>
            <person name="Wylensek D."/>
            <person name="Hitch T.C.A."/>
            <person name="Clavel T."/>
        </authorList>
    </citation>
    <scope>NUCLEOTIDE SEQUENCE [LARGE SCALE GENOMIC DNA]</scope>
    <source>
        <strain evidence="4 5">LKV-178-WT-2G</strain>
    </source>
</reference>
<evidence type="ECO:0000313" key="4">
    <source>
        <dbReference type="EMBL" id="MSS00935.1"/>
    </source>
</evidence>
<sequence length="1358" mass="153012">MNMKHIKQLKFVLAGIVAFTTVLTLIRPAITFENTICGLEEHTHTEECYQTIENTITHKTLDCTEESLHIHVHSPNCYDENNNIICGYADYMIHEHNEDCYDENNQLICTLPEIKEHTHDGNCYDSENNLICDKQEFIEHTHDNNCYDPEGNLICGLPELKKHIHDDSCFTQTEEIIEDEQLICDKPEHIHTEECYEKEEEIEYVCGKEEHTHDTSCYNEDNELICGKEEHVHSSECEEYQLTDEDWQRVNETITLIDELPLTEEIEGKLTELEEDEDQYNEYFEKIYHQVMEAYLLYIDIGEKLQLEVTNAEKLLALDWIYNVQLLSITNEITIQQVNCFGSASGGIDKNLLIYNNSAENKTASSIVDNMFQFPKATSILVSNMNSELSVSEIDINSESNKRVKVIPPKGFLIIIPTGYNGSIETGDIATVDFDYTQSRYNVSGLGKVTFTAKENIGSKPPKDNSNKLSVVQSADTKDLIEVNLYDYNDNINSYYLNNKNLPGFQQNQGAYIYPKLEKIGSNTAFTSGNFNFGDSITEDLNAGIPVVTQDNSAGNINKINGGANKPLEGTMNNNLINGYPALSDGTSLSYLFSNNNAVNKVNTDNINGLFQYNETTGAYTFNSRENHAQFNASTNTFTLYDQMISSNFMMYPFGNFLPFNDIVHESAQSSQIDRTYFIQLMNSAREKGNQNLGGTTDYTTPEETVNRYTRMADQLEKFIKMMDLNYGENWTGIKALKKYFEISNIPTPDDATLNNLLNQIYCIDFDEPTDFYFGMEMKMNFMQPKNGLTGKNGQQPMVFYFTGDDDVWVYIDGKLVLDLSGIHRHVGGEIDFTNGTVKYYELSKDTGDVGTIPYKTVSFNDLGLETNSKGTLNDYSTHSFNFYYMERGAGSGVCRMNFNFPLLKKNSISVSKELSVDDESAQNILGNPNFKFQVLKENEEGLFIGPNTLYDIKDSQGNIIGSGKTDENGIFTLKAGQTAIFNDIPENSGRYFVRELLNTHEFSQYGTISVDGSSQTTNYEVTIGSDTFKGVNSPVKDMSDGSTYFHFNNKIETSKLGKLSITKKLESADSNTNKDFKFRITLDGVLLPVNTNYRVGSETRTVTEAGIITLKPNETAVIDKMLAGSTYKIEEIDAEGYEVTYKVNESPCDDLPTGIIKTNKAIVVEVCNKEKSSSVNIPIYKILSNPDGKEHTYQFDLVQVTDQTGNTSVEGGLNASTNIIILESSSQEHSESFTINYLNNQIDSSSKDFFYKITETQLENKEMGTTFDQSVYVVQVTVTKDENGNLNAVISEIYKNNESVGSNGKILFENRITEYKLPETGGPGDWLYIGSGILLITIAGYFLIKRRIHGKEDMISQ</sequence>
<gene>
    <name evidence="4" type="ORF">FYJ50_02175</name>
</gene>
<dbReference type="Gene3D" id="2.60.40.1140">
    <property type="entry name" value="Collagen-binding surface protein Cna, B-type domain"/>
    <property type="match status" value="2"/>
</dbReference>
<comment type="caution">
    <text evidence="4">The sequence shown here is derived from an EMBL/GenBank/DDBJ whole genome shotgun (WGS) entry which is preliminary data.</text>
</comment>
<name>A0A7X2T312_9FIRM</name>
<evidence type="ECO:0000256" key="1">
    <source>
        <dbReference type="SAM" id="Phobius"/>
    </source>
</evidence>
<accession>A0A7X2T312</accession>
<dbReference type="InterPro" id="IPR055382">
    <property type="entry name" value="DUF7601"/>
</dbReference>
<feature type="domain" description="DUF7601" evidence="3">
    <location>
        <begin position="1058"/>
        <end position="1169"/>
    </location>
</feature>
<keyword evidence="5" id="KW-1185">Reference proteome</keyword>
<evidence type="ECO:0000259" key="2">
    <source>
        <dbReference type="Pfam" id="PF12892"/>
    </source>
</evidence>
<feature type="domain" description="Streptococcal pilin isopeptide linkage" evidence="2">
    <location>
        <begin position="1180"/>
        <end position="1311"/>
    </location>
</feature>
<dbReference type="InterPro" id="IPR038174">
    <property type="entry name" value="Strep_pil_link_sf"/>
</dbReference>
<evidence type="ECO:0000313" key="5">
    <source>
        <dbReference type="Proteomes" id="UP000470082"/>
    </source>
</evidence>
<protein>
    <submittedName>
        <fullName evidence="4">LPXTG cell wall anchor domain-containing protein</fullName>
    </submittedName>
</protein>
<dbReference type="InterPro" id="IPR022464">
    <property type="entry name" value="Strep_pil_isopept_link"/>
</dbReference>
<dbReference type="Pfam" id="PF24547">
    <property type="entry name" value="DUF7601"/>
    <property type="match status" value="1"/>
</dbReference>
<evidence type="ECO:0000259" key="3">
    <source>
        <dbReference type="Pfam" id="PF24547"/>
    </source>
</evidence>
<dbReference type="NCBIfam" id="TIGR01167">
    <property type="entry name" value="LPXTG_anchor"/>
    <property type="match status" value="1"/>
</dbReference>
<dbReference type="Proteomes" id="UP000470082">
    <property type="component" value="Unassembled WGS sequence"/>
</dbReference>
<proteinExistence type="predicted"/>
<keyword evidence="1" id="KW-0472">Membrane</keyword>